<dbReference type="PANTHER" id="PTHR30146">
    <property type="entry name" value="LACI-RELATED TRANSCRIPTIONAL REPRESSOR"/>
    <property type="match status" value="1"/>
</dbReference>
<dbReference type="GO" id="GO:0000976">
    <property type="term" value="F:transcription cis-regulatory region binding"/>
    <property type="evidence" value="ECO:0007669"/>
    <property type="project" value="TreeGrafter"/>
</dbReference>
<dbReference type="InterPro" id="IPR001387">
    <property type="entry name" value="Cro/C1-type_HTH"/>
</dbReference>
<dbReference type="InterPro" id="IPR046335">
    <property type="entry name" value="LacI/GalR-like_sensor"/>
</dbReference>
<dbReference type="PANTHER" id="PTHR30146:SF109">
    <property type="entry name" value="HTH-TYPE TRANSCRIPTIONAL REGULATOR GALS"/>
    <property type="match status" value="1"/>
</dbReference>
<dbReference type="InterPro" id="IPR000551">
    <property type="entry name" value="MerR-type_HTH_dom"/>
</dbReference>
<evidence type="ECO:0000256" key="2">
    <source>
        <dbReference type="ARBA" id="ARBA00023125"/>
    </source>
</evidence>
<protein>
    <submittedName>
        <fullName evidence="7">LacI family DNA-binding transcriptional regulator</fullName>
    </submittedName>
</protein>
<dbReference type="EMBL" id="JARPXM010000007">
    <property type="protein sequence ID" value="MDT2538312.1"/>
    <property type="molecule type" value="Genomic_DNA"/>
</dbReference>
<dbReference type="Gene3D" id="3.40.50.2300">
    <property type="match status" value="4"/>
</dbReference>
<keyword evidence="2 7" id="KW-0238">DNA-binding</keyword>
<dbReference type="SUPFAM" id="SSF47413">
    <property type="entry name" value="lambda repressor-like DNA-binding domains"/>
    <property type="match status" value="1"/>
</dbReference>
<dbReference type="PROSITE" id="PS50932">
    <property type="entry name" value="HTH_LACI_2"/>
    <property type="match status" value="1"/>
</dbReference>
<gene>
    <name evidence="7" type="ORF">P7D78_09260</name>
</gene>
<dbReference type="RefSeq" id="WP_028020565.1">
    <property type="nucleotide sequence ID" value="NZ_CABLCA010000045.1"/>
</dbReference>
<dbReference type="Pfam" id="PF13407">
    <property type="entry name" value="Peripla_BP_4"/>
    <property type="match status" value="1"/>
</dbReference>
<dbReference type="InterPro" id="IPR010982">
    <property type="entry name" value="Lambda_DNA-bd_dom_sf"/>
</dbReference>
<feature type="domain" description="HTH lacI-type" evidence="4">
    <location>
        <begin position="2"/>
        <end position="56"/>
    </location>
</feature>
<evidence type="ECO:0000256" key="1">
    <source>
        <dbReference type="ARBA" id="ARBA00023015"/>
    </source>
</evidence>
<comment type="caution">
    <text evidence="7">The sequence shown here is derived from an EMBL/GenBank/DDBJ whole genome shotgun (WGS) entry which is preliminary data.</text>
</comment>
<dbReference type="CDD" id="cd01392">
    <property type="entry name" value="HTH_LacI"/>
    <property type="match status" value="1"/>
</dbReference>
<organism evidence="7 8">
    <name type="scientific">Enterococcus raffinosus</name>
    <dbReference type="NCBI Taxonomy" id="71452"/>
    <lineage>
        <taxon>Bacteria</taxon>
        <taxon>Bacillati</taxon>
        <taxon>Bacillota</taxon>
        <taxon>Bacilli</taxon>
        <taxon>Lactobacillales</taxon>
        <taxon>Enterococcaceae</taxon>
        <taxon>Enterococcus</taxon>
    </lineage>
</organism>
<dbReference type="GO" id="GO:0003700">
    <property type="term" value="F:DNA-binding transcription factor activity"/>
    <property type="evidence" value="ECO:0007669"/>
    <property type="project" value="TreeGrafter"/>
</dbReference>
<dbReference type="Proteomes" id="UP001249240">
    <property type="component" value="Unassembled WGS sequence"/>
</dbReference>
<proteinExistence type="predicted"/>
<accession>A0AAW8SU38</accession>
<dbReference type="CDD" id="cd06267">
    <property type="entry name" value="PBP1_LacI_sugar_binding-like"/>
    <property type="match status" value="1"/>
</dbReference>
<sequence length="661" mass="73750">MTTIKEVAEMAGVSVATVSHVVRKTRYVSPELERKVEEVLSSLDSVPNFVLKQNKKNENKVQILLVYVPNFSDKFQMGVLAEIRQQQTNKNVLVIPVEYQDITKEFEVMFDSFAEKIIGQILIYSEKVEPVFPKKFYKIPFVIISTNNYETITLPSISSDSCAGVEHATNHLIKSGHSRIAYIDFSDKVENDSLLGFKQAFQKSQLEIDEKIVSTRRLSEKELLEKLHELFSQDNLYPPTGIFVDPIIINEVIGYFSKTGYRIPEDISVISLGSESWYSLCNPAITSIEHDFSSIVSEALNILHSYSADLQVKKVVPTTFHLQNSTSGIAKGPFGEKAYSIDSIMLTEKEIAEIKQTKRTAVISFHYTGASWMNLHEAGINKLFNELNINIIGVTDAHFDSDLQNKQIDSLLSLEPDIFIAIPTDTAKTAEAFKKIVDSPSQLILITNVPKGLTPNDYVSVVSVNELTNGRLAARGLCEQMAANGKTKVGLMTFDSDFYATNQRDTSAQQLIDEDFPAMEIVATSSFKSESEVFDKTLELLVEHPEIEGLYISWDGPAQQVIKALATLDRLDIIVGTVDLDFSSALVIAEDGPIKCVSAQQPFEQGRAIALAAAQSILHKHVPSFIGIEPLMVNKGNLLNSWRTIFKEEPPKELRELLARK</sequence>
<dbReference type="InterPro" id="IPR025997">
    <property type="entry name" value="SBP_2_dom"/>
</dbReference>
<evidence type="ECO:0000313" key="7">
    <source>
        <dbReference type="EMBL" id="MDT2538312.1"/>
    </source>
</evidence>
<dbReference type="Gene3D" id="1.10.260.40">
    <property type="entry name" value="lambda repressor-like DNA-binding domains"/>
    <property type="match status" value="1"/>
</dbReference>
<dbReference type="PROSITE" id="PS00356">
    <property type="entry name" value="HTH_LACI_1"/>
    <property type="match status" value="1"/>
</dbReference>
<evidence type="ECO:0000259" key="5">
    <source>
        <dbReference type="PROSITE" id="PS50937"/>
    </source>
</evidence>
<feature type="domain" description="HTH cro/C1-type" evidence="6">
    <location>
        <begin position="3"/>
        <end position="46"/>
    </location>
</feature>
<dbReference type="PROSITE" id="PS50943">
    <property type="entry name" value="HTH_CROC1"/>
    <property type="match status" value="1"/>
</dbReference>
<evidence type="ECO:0000313" key="8">
    <source>
        <dbReference type="Proteomes" id="UP001249240"/>
    </source>
</evidence>
<dbReference type="AlphaFoldDB" id="A0AAW8SU38"/>
<reference evidence="7" key="1">
    <citation type="submission" date="2023-03" db="EMBL/GenBank/DDBJ databases">
        <authorList>
            <person name="Shen W."/>
            <person name="Cai J."/>
        </authorList>
    </citation>
    <scope>NUCLEOTIDE SEQUENCE</scope>
    <source>
        <strain evidence="7">B646-2</strain>
    </source>
</reference>
<dbReference type="CDD" id="cd06316">
    <property type="entry name" value="PBP1_ABC_sugar_binding-like"/>
    <property type="match status" value="1"/>
</dbReference>
<dbReference type="SMART" id="SM00354">
    <property type="entry name" value="HTH_LACI"/>
    <property type="match status" value="1"/>
</dbReference>
<dbReference type="PROSITE" id="PS50937">
    <property type="entry name" value="HTH_MERR_2"/>
    <property type="match status" value="1"/>
</dbReference>
<evidence type="ECO:0000259" key="4">
    <source>
        <dbReference type="PROSITE" id="PS50932"/>
    </source>
</evidence>
<feature type="domain" description="HTH merR-type" evidence="5">
    <location>
        <begin position="1"/>
        <end position="18"/>
    </location>
</feature>
<name>A0AAW8SU38_9ENTE</name>
<evidence type="ECO:0000256" key="3">
    <source>
        <dbReference type="ARBA" id="ARBA00023163"/>
    </source>
</evidence>
<dbReference type="InterPro" id="IPR028082">
    <property type="entry name" value="Peripla_BP_I"/>
</dbReference>
<dbReference type="Pfam" id="PF00356">
    <property type="entry name" value="LacI"/>
    <property type="match status" value="1"/>
</dbReference>
<evidence type="ECO:0000259" key="6">
    <source>
        <dbReference type="PROSITE" id="PS50943"/>
    </source>
</evidence>
<dbReference type="Pfam" id="PF13377">
    <property type="entry name" value="Peripla_BP_3"/>
    <property type="match status" value="1"/>
</dbReference>
<keyword evidence="1" id="KW-0805">Transcription regulation</keyword>
<dbReference type="InterPro" id="IPR000843">
    <property type="entry name" value="HTH_LacI"/>
</dbReference>
<dbReference type="SUPFAM" id="SSF53822">
    <property type="entry name" value="Periplasmic binding protein-like I"/>
    <property type="match status" value="2"/>
</dbReference>
<keyword evidence="3" id="KW-0804">Transcription</keyword>